<comment type="caution">
    <text evidence="3">The sequence shown here is derived from an EMBL/GenBank/DDBJ whole genome shotgun (WGS) entry which is preliminary data.</text>
</comment>
<dbReference type="PROSITE" id="PS50943">
    <property type="entry name" value="HTH_CROC1"/>
    <property type="match status" value="1"/>
</dbReference>
<dbReference type="InterPro" id="IPR010982">
    <property type="entry name" value="Lambda_DNA-bd_dom_sf"/>
</dbReference>
<dbReference type="NCBIfam" id="TIGR02607">
    <property type="entry name" value="antidote_HigA"/>
    <property type="match status" value="1"/>
</dbReference>
<organism evidence="3 4">
    <name type="scientific">Syntrophorhabdus aromaticivorans</name>
    <dbReference type="NCBI Taxonomy" id="328301"/>
    <lineage>
        <taxon>Bacteria</taxon>
        <taxon>Pseudomonadati</taxon>
        <taxon>Thermodesulfobacteriota</taxon>
        <taxon>Syntrophorhabdia</taxon>
        <taxon>Syntrophorhabdales</taxon>
        <taxon>Syntrophorhabdaceae</taxon>
        <taxon>Syntrophorhabdus</taxon>
    </lineage>
</organism>
<name>A0A971S0I8_9BACT</name>
<dbReference type="PANTHER" id="PTHR36924:SF1">
    <property type="entry name" value="ANTITOXIN HIGA-1"/>
    <property type="match status" value="1"/>
</dbReference>
<dbReference type="EMBL" id="JAAYEE010000027">
    <property type="protein sequence ID" value="NLW34142.1"/>
    <property type="molecule type" value="Genomic_DNA"/>
</dbReference>
<dbReference type="InterPro" id="IPR001387">
    <property type="entry name" value="Cro/C1-type_HTH"/>
</dbReference>
<reference evidence="3" key="2">
    <citation type="submission" date="2020-01" db="EMBL/GenBank/DDBJ databases">
        <authorList>
            <person name="Campanaro S."/>
        </authorList>
    </citation>
    <scope>NUCLEOTIDE SEQUENCE</scope>
    <source>
        <strain evidence="3">AS06rmzACSIP_7</strain>
    </source>
</reference>
<evidence type="ECO:0000256" key="1">
    <source>
        <dbReference type="ARBA" id="ARBA00023125"/>
    </source>
</evidence>
<proteinExistence type="predicted"/>
<dbReference type="GO" id="GO:0003677">
    <property type="term" value="F:DNA binding"/>
    <property type="evidence" value="ECO:0007669"/>
    <property type="project" value="UniProtKB-KW"/>
</dbReference>
<dbReference type="InterPro" id="IPR013430">
    <property type="entry name" value="Toxin_antidote_HigA"/>
</dbReference>
<dbReference type="Pfam" id="PF01381">
    <property type="entry name" value="HTH_3"/>
    <property type="match status" value="1"/>
</dbReference>
<evidence type="ECO:0000313" key="4">
    <source>
        <dbReference type="Proteomes" id="UP000777265"/>
    </source>
</evidence>
<dbReference type="Gene3D" id="1.10.260.40">
    <property type="entry name" value="lambda repressor-like DNA-binding domains"/>
    <property type="match status" value="1"/>
</dbReference>
<protein>
    <submittedName>
        <fullName evidence="3">HigA family addiction module antidote protein</fullName>
    </submittedName>
</protein>
<feature type="domain" description="HTH cro/C1-type" evidence="2">
    <location>
        <begin position="13"/>
        <end position="68"/>
    </location>
</feature>
<evidence type="ECO:0000313" key="3">
    <source>
        <dbReference type="EMBL" id="NLW34142.1"/>
    </source>
</evidence>
<gene>
    <name evidence="3" type="ORF">GXY80_01485</name>
</gene>
<sequence>MTMKNPPHPGEIIRDLCIAPLGLTVTKAAEGLGVTRKTLSMLLNGHAGISPEMALRLSQAFGRSPESWLQLQGAYDLAQVRKSPNPIHVKPLTGSTLSQS</sequence>
<accession>A0A971S0I8</accession>
<dbReference type="SUPFAM" id="SSF47413">
    <property type="entry name" value="lambda repressor-like DNA-binding domains"/>
    <property type="match status" value="1"/>
</dbReference>
<dbReference type="Proteomes" id="UP000777265">
    <property type="component" value="Unassembled WGS sequence"/>
</dbReference>
<dbReference type="CDD" id="cd00093">
    <property type="entry name" value="HTH_XRE"/>
    <property type="match status" value="1"/>
</dbReference>
<reference evidence="3" key="1">
    <citation type="journal article" date="2020" name="Biotechnol. Biofuels">
        <title>New insights from the biogas microbiome by comprehensive genome-resolved metagenomics of nearly 1600 species originating from multiple anaerobic digesters.</title>
        <authorList>
            <person name="Campanaro S."/>
            <person name="Treu L."/>
            <person name="Rodriguez-R L.M."/>
            <person name="Kovalovszki A."/>
            <person name="Ziels R.M."/>
            <person name="Maus I."/>
            <person name="Zhu X."/>
            <person name="Kougias P.G."/>
            <person name="Basile A."/>
            <person name="Luo G."/>
            <person name="Schluter A."/>
            <person name="Konstantinidis K.T."/>
            <person name="Angelidaki I."/>
        </authorList>
    </citation>
    <scope>NUCLEOTIDE SEQUENCE</scope>
    <source>
        <strain evidence="3">AS06rmzACSIP_7</strain>
    </source>
</reference>
<dbReference type="SMART" id="SM00530">
    <property type="entry name" value="HTH_XRE"/>
    <property type="match status" value="1"/>
</dbReference>
<dbReference type="PANTHER" id="PTHR36924">
    <property type="entry name" value="ANTITOXIN HIGA-1"/>
    <property type="match status" value="1"/>
</dbReference>
<dbReference type="AlphaFoldDB" id="A0A971S0I8"/>
<evidence type="ECO:0000259" key="2">
    <source>
        <dbReference type="PROSITE" id="PS50943"/>
    </source>
</evidence>
<keyword evidence="1" id="KW-0238">DNA-binding</keyword>